<feature type="domain" description="PilZ" evidence="1">
    <location>
        <begin position="131"/>
        <end position="230"/>
    </location>
</feature>
<proteinExistence type="predicted"/>
<sequence length="260" mass="29333">MSLSVDDTNLGMLLPMRAGHSMVEYQQTVLTEFAEPIQDHIPEHLCTTTAADAMLFSDEASEDGQHFVFRGCDQGGLVFSPKNPLLPAEHYQNTLIFLEIDSRIYTFMARLKYIFLGDLHFDMPQILHKRQTRHNKRVRIEGSVVLGRKNGRTAIARIYDFSPTGLSFLSEETDFLPGESLLASFDVPECGTCETIATIVRVDNRPAGRGFRALVAVKMTLTHAQRAKAEQLYLCKKAEELKKRSESSQTLRPGEFYLKS</sequence>
<dbReference type="GO" id="GO:0035438">
    <property type="term" value="F:cyclic-di-GMP binding"/>
    <property type="evidence" value="ECO:0007669"/>
    <property type="project" value="InterPro"/>
</dbReference>
<organism evidence="2 3">
    <name type="scientific">Acidithiobacillus thiooxidans</name>
    <name type="common">Thiobacillus thiooxidans</name>
    <dbReference type="NCBI Taxonomy" id="930"/>
    <lineage>
        <taxon>Bacteria</taxon>
        <taxon>Pseudomonadati</taxon>
        <taxon>Pseudomonadota</taxon>
        <taxon>Acidithiobacillia</taxon>
        <taxon>Acidithiobacillales</taxon>
        <taxon>Acidithiobacillaceae</taxon>
        <taxon>Acidithiobacillus</taxon>
    </lineage>
</organism>
<evidence type="ECO:0000313" key="2">
    <source>
        <dbReference type="EMBL" id="OCX74690.1"/>
    </source>
</evidence>
<accession>A0A1C2IFF2</accession>
<dbReference type="Gene3D" id="2.40.10.220">
    <property type="entry name" value="predicted glycosyltransferase like domains"/>
    <property type="match status" value="1"/>
</dbReference>
<evidence type="ECO:0000313" key="3">
    <source>
        <dbReference type="Proteomes" id="UP000094893"/>
    </source>
</evidence>
<name>A0A1C2IFF2_ACITH</name>
<dbReference type="Pfam" id="PF07238">
    <property type="entry name" value="PilZ"/>
    <property type="match status" value="1"/>
</dbReference>
<comment type="caution">
    <text evidence="2">The sequence shown here is derived from an EMBL/GenBank/DDBJ whole genome shotgun (WGS) entry which is preliminary data.</text>
</comment>
<dbReference type="AlphaFoldDB" id="A0A1C2IFF2"/>
<dbReference type="Proteomes" id="UP000094893">
    <property type="component" value="Unassembled WGS sequence"/>
</dbReference>
<reference evidence="2 3" key="1">
    <citation type="journal article" date="2016" name="Int. J. Mol. Sci.">
        <title>Comparative genomics of the extreme acidophile Acidithiobacillus thiooxidans reveals intraspecific divergence and niche adaptation.</title>
        <authorList>
            <person name="Zhang X."/>
            <person name="Feng X."/>
            <person name="Tao J."/>
            <person name="Ma L."/>
            <person name="Xiao Y."/>
            <person name="Liang Y."/>
            <person name="Liu X."/>
            <person name="Yin H."/>
        </authorList>
    </citation>
    <scope>NUCLEOTIDE SEQUENCE [LARGE SCALE GENOMIC DNA]</scope>
    <source>
        <strain evidence="2 3">A02</strain>
    </source>
</reference>
<evidence type="ECO:0000259" key="1">
    <source>
        <dbReference type="Pfam" id="PF07238"/>
    </source>
</evidence>
<protein>
    <recommendedName>
        <fullName evidence="1">PilZ domain-containing protein</fullName>
    </recommendedName>
</protein>
<gene>
    <name evidence="2" type="ORF">A6P07_05200</name>
</gene>
<dbReference type="RefSeq" id="WP_024895422.1">
    <property type="nucleotide sequence ID" value="NZ_JABBDU010000167.1"/>
</dbReference>
<dbReference type="EMBL" id="LWSA01000063">
    <property type="protein sequence ID" value="OCX74690.1"/>
    <property type="molecule type" value="Genomic_DNA"/>
</dbReference>
<dbReference type="InterPro" id="IPR009875">
    <property type="entry name" value="PilZ_domain"/>
</dbReference>